<proteinExistence type="predicted"/>
<protein>
    <submittedName>
        <fullName evidence="2">Uncharacterized protein</fullName>
    </submittedName>
</protein>
<comment type="caution">
    <text evidence="2">The sequence shown here is derived from an EMBL/GenBank/DDBJ whole genome shotgun (WGS) entry which is preliminary data.</text>
</comment>
<gene>
    <name evidence="2" type="ORF">H9800_10520</name>
</gene>
<feature type="region of interest" description="Disordered" evidence="1">
    <location>
        <begin position="50"/>
        <end position="72"/>
    </location>
</feature>
<dbReference type="EMBL" id="DXAM01000142">
    <property type="protein sequence ID" value="HJA05278.1"/>
    <property type="molecule type" value="Genomic_DNA"/>
</dbReference>
<evidence type="ECO:0000313" key="2">
    <source>
        <dbReference type="EMBL" id="HJA05278.1"/>
    </source>
</evidence>
<reference evidence="2" key="2">
    <citation type="submission" date="2021-04" db="EMBL/GenBank/DDBJ databases">
        <authorList>
            <person name="Gilroy R."/>
        </authorList>
    </citation>
    <scope>NUCLEOTIDE SEQUENCE</scope>
    <source>
        <strain evidence="2">ChiHjej8B7-3636</strain>
    </source>
</reference>
<dbReference type="AlphaFoldDB" id="A0A9D2H639"/>
<name>A0A9D2H639_9MICO</name>
<evidence type="ECO:0000313" key="3">
    <source>
        <dbReference type="Proteomes" id="UP000824220"/>
    </source>
</evidence>
<dbReference type="Proteomes" id="UP000824220">
    <property type="component" value="Unassembled WGS sequence"/>
</dbReference>
<sequence length="72" mass="7900">MTQKKPLRERIREAGGLYLFLNTRLIRIAGPAQVGGGPRVLPVHPCGHCGRPKHEHVEGPRGSLRCPSEPVD</sequence>
<reference evidence="2" key="1">
    <citation type="journal article" date="2021" name="PeerJ">
        <title>Extensive microbial diversity within the chicken gut microbiome revealed by metagenomics and culture.</title>
        <authorList>
            <person name="Gilroy R."/>
            <person name="Ravi A."/>
            <person name="Getino M."/>
            <person name="Pursley I."/>
            <person name="Horton D.L."/>
            <person name="Alikhan N.F."/>
            <person name="Baker D."/>
            <person name="Gharbi K."/>
            <person name="Hall N."/>
            <person name="Watson M."/>
            <person name="Adriaenssens E.M."/>
            <person name="Foster-Nyarko E."/>
            <person name="Jarju S."/>
            <person name="Secka A."/>
            <person name="Antonio M."/>
            <person name="Oren A."/>
            <person name="Chaudhuri R.R."/>
            <person name="La Ragione R."/>
            <person name="Hildebrand F."/>
            <person name="Pallen M.J."/>
        </authorList>
    </citation>
    <scope>NUCLEOTIDE SEQUENCE</scope>
    <source>
        <strain evidence="2">ChiHjej8B7-3636</strain>
    </source>
</reference>
<evidence type="ECO:0000256" key="1">
    <source>
        <dbReference type="SAM" id="MobiDB-lite"/>
    </source>
</evidence>
<organism evidence="2 3">
    <name type="scientific">Candidatus Microbacterium stercoravium</name>
    <dbReference type="NCBI Taxonomy" id="2838697"/>
    <lineage>
        <taxon>Bacteria</taxon>
        <taxon>Bacillati</taxon>
        <taxon>Actinomycetota</taxon>
        <taxon>Actinomycetes</taxon>
        <taxon>Micrococcales</taxon>
        <taxon>Microbacteriaceae</taxon>
        <taxon>Microbacterium</taxon>
    </lineage>
</organism>
<accession>A0A9D2H639</accession>